<protein>
    <submittedName>
        <fullName evidence="2">Uncharacterized protein</fullName>
    </submittedName>
</protein>
<gene>
    <name evidence="2" type="ORF">BS47DRAFT_1402267</name>
</gene>
<evidence type="ECO:0000313" key="2">
    <source>
        <dbReference type="EMBL" id="KAF9503597.1"/>
    </source>
</evidence>
<keyword evidence="3" id="KW-1185">Reference proteome</keyword>
<sequence>MASSSSSQKRKGSDTPSSYSVMEDGVLHTYHFIPSPKRRKRRAVGTVYKGVKLRAVAYGGVRTIIPNPQTPTKKQNQGKTVLSPGHHSPLGHPSLSQALAASNEWEDDEEEADNLEGNLGGGSWWILVGSRIRPFLDLQNGRPSLQNGGSIYCPHWSCRSCNGASRHVMGAWRVPQQLLRTVFVARQLVVWQ</sequence>
<dbReference type="EMBL" id="MU129331">
    <property type="protein sequence ID" value="KAF9503597.1"/>
    <property type="molecule type" value="Genomic_DNA"/>
</dbReference>
<name>A0A9P6ADJ2_9AGAM</name>
<dbReference type="Proteomes" id="UP000886523">
    <property type="component" value="Unassembled WGS sequence"/>
</dbReference>
<organism evidence="2 3">
    <name type="scientific">Hydnum rufescens UP504</name>
    <dbReference type="NCBI Taxonomy" id="1448309"/>
    <lineage>
        <taxon>Eukaryota</taxon>
        <taxon>Fungi</taxon>
        <taxon>Dikarya</taxon>
        <taxon>Basidiomycota</taxon>
        <taxon>Agaricomycotina</taxon>
        <taxon>Agaricomycetes</taxon>
        <taxon>Cantharellales</taxon>
        <taxon>Hydnaceae</taxon>
        <taxon>Hydnum</taxon>
    </lineage>
</organism>
<evidence type="ECO:0000313" key="3">
    <source>
        <dbReference type="Proteomes" id="UP000886523"/>
    </source>
</evidence>
<feature type="region of interest" description="Disordered" evidence="1">
    <location>
        <begin position="1"/>
        <end position="20"/>
    </location>
</feature>
<reference evidence="2" key="1">
    <citation type="journal article" date="2020" name="Nat. Commun.">
        <title>Large-scale genome sequencing of mycorrhizal fungi provides insights into the early evolution of symbiotic traits.</title>
        <authorList>
            <person name="Miyauchi S."/>
            <person name="Kiss E."/>
            <person name="Kuo A."/>
            <person name="Drula E."/>
            <person name="Kohler A."/>
            <person name="Sanchez-Garcia M."/>
            <person name="Morin E."/>
            <person name="Andreopoulos B."/>
            <person name="Barry K.W."/>
            <person name="Bonito G."/>
            <person name="Buee M."/>
            <person name="Carver A."/>
            <person name="Chen C."/>
            <person name="Cichocki N."/>
            <person name="Clum A."/>
            <person name="Culley D."/>
            <person name="Crous P.W."/>
            <person name="Fauchery L."/>
            <person name="Girlanda M."/>
            <person name="Hayes R.D."/>
            <person name="Keri Z."/>
            <person name="LaButti K."/>
            <person name="Lipzen A."/>
            <person name="Lombard V."/>
            <person name="Magnuson J."/>
            <person name="Maillard F."/>
            <person name="Murat C."/>
            <person name="Nolan M."/>
            <person name="Ohm R.A."/>
            <person name="Pangilinan J."/>
            <person name="Pereira M.F."/>
            <person name="Perotto S."/>
            <person name="Peter M."/>
            <person name="Pfister S."/>
            <person name="Riley R."/>
            <person name="Sitrit Y."/>
            <person name="Stielow J.B."/>
            <person name="Szollosi G."/>
            <person name="Zifcakova L."/>
            <person name="Stursova M."/>
            <person name="Spatafora J.W."/>
            <person name="Tedersoo L."/>
            <person name="Vaario L.M."/>
            <person name="Yamada A."/>
            <person name="Yan M."/>
            <person name="Wang P."/>
            <person name="Xu J."/>
            <person name="Bruns T."/>
            <person name="Baldrian P."/>
            <person name="Vilgalys R."/>
            <person name="Dunand C."/>
            <person name="Henrissat B."/>
            <person name="Grigoriev I.V."/>
            <person name="Hibbett D."/>
            <person name="Nagy L.G."/>
            <person name="Martin F.M."/>
        </authorList>
    </citation>
    <scope>NUCLEOTIDE SEQUENCE</scope>
    <source>
        <strain evidence="2">UP504</strain>
    </source>
</reference>
<evidence type="ECO:0000256" key="1">
    <source>
        <dbReference type="SAM" id="MobiDB-lite"/>
    </source>
</evidence>
<dbReference type="AlphaFoldDB" id="A0A9P6ADJ2"/>
<accession>A0A9P6ADJ2</accession>
<comment type="caution">
    <text evidence="2">The sequence shown here is derived from an EMBL/GenBank/DDBJ whole genome shotgun (WGS) entry which is preliminary data.</text>
</comment>
<feature type="region of interest" description="Disordered" evidence="1">
    <location>
        <begin position="64"/>
        <end position="94"/>
    </location>
</feature>
<proteinExistence type="predicted"/>
<feature type="compositionally biased region" description="Polar residues" evidence="1">
    <location>
        <begin position="66"/>
        <end position="80"/>
    </location>
</feature>